<gene>
    <name evidence="3" type="ORF">E1283_04950</name>
</gene>
<sequence>MDRPPITVGVDGSTESQAALEWAAREATRRELPLRLAHAWMEEALFMPTPPDEGVARRLLEGAEAEVRSGHPELTVLTRLVPDTAAAGLVGESEDAELLVLGSRGHGTVVGFLLGSVGQPVIAHASCPVVSVRSIEARRTMEGDEVVVGLSDLGPASEPLLDAAFTTAAGRGAGVRAVHVWGAPSTFGRDVPDLLQRRGHQPVEDQQARLLSETLAPWRERYPSVRVTEHLRFGNASEELLAATSFRAALVIVGRRVHRPHLSLRIGPVAHAALHHASCPVAVVPYG</sequence>
<name>A0A4R4TKK7_9ACTN</name>
<evidence type="ECO:0000313" key="3">
    <source>
        <dbReference type="EMBL" id="TDC78478.1"/>
    </source>
</evidence>
<dbReference type="InterPro" id="IPR006015">
    <property type="entry name" value="Universal_stress_UspA"/>
</dbReference>
<dbReference type="InterPro" id="IPR006016">
    <property type="entry name" value="UspA"/>
</dbReference>
<dbReference type="PANTHER" id="PTHR46268:SF6">
    <property type="entry name" value="UNIVERSAL STRESS PROTEIN UP12"/>
    <property type="match status" value="1"/>
</dbReference>
<dbReference type="EMBL" id="SMKI01000032">
    <property type="protein sequence ID" value="TDC78478.1"/>
    <property type="molecule type" value="Genomic_DNA"/>
</dbReference>
<reference evidence="3 4" key="1">
    <citation type="submission" date="2019-03" db="EMBL/GenBank/DDBJ databases">
        <title>Draft genome sequences of novel Actinobacteria.</title>
        <authorList>
            <person name="Sahin N."/>
            <person name="Ay H."/>
            <person name="Saygin H."/>
        </authorList>
    </citation>
    <scope>NUCLEOTIDE SEQUENCE [LARGE SCALE GENOMIC DNA]</scope>
    <source>
        <strain evidence="3 4">DSM 41900</strain>
    </source>
</reference>
<organism evidence="3 4">
    <name type="scientific">Streptomyces hainanensis</name>
    <dbReference type="NCBI Taxonomy" id="402648"/>
    <lineage>
        <taxon>Bacteria</taxon>
        <taxon>Bacillati</taxon>
        <taxon>Actinomycetota</taxon>
        <taxon>Actinomycetes</taxon>
        <taxon>Kitasatosporales</taxon>
        <taxon>Streptomycetaceae</taxon>
        <taxon>Streptomyces</taxon>
    </lineage>
</organism>
<evidence type="ECO:0000259" key="2">
    <source>
        <dbReference type="Pfam" id="PF00582"/>
    </source>
</evidence>
<feature type="domain" description="UspA" evidence="2">
    <location>
        <begin position="5"/>
        <end position="133"/>
    </location>
</feature>
<dbReference type="Pfam" id="PF00582">
    <property type="entry name" value="Usp"/>
    <property type="match status" value="2"/>
</dbReference>
<accession>A0A4R4TKK7</accession>
<dbReference type="PRINTS" id="PR01438">
    <property type="entry name" value="UNVRSLSTRESS"/>
</dbReference>
<dbReference type="RefSeq" id="WP_132816631.1">
    <property type="nucleotide sequence ID" value="NZ_SMKI01000032.1"/>
</dbReference>
<dbReference type="SUPFAM" id="SSF52402">
    <property type="entry name" value="Adenine nucleotide alpha hydrolases-like"/>
    <property type="match status" value="2"/>
</dbReference>
<dbReference type="Gene3D" id="3.40.50.620">
    <property type="entry name" value="HUPs"/>
    <property type="match status" value="2"/>
</dbReference>
<keyword evidence="4" id="KW-1185">Reference proteome</keyword>
<dbReference type="AlphaFoldDB" id="A0A4R4TKK7"/>
<comment type="caution">
    <text evidence="3">The sequence shown here is derived from an EMBL/GenBank/DDBJ whole genome shotgun (WGS) entry which is preliminary data.</text>
</comment>
<dbReference type="OrthoDB" id="4867015at2"/>
<proteinExistence type="inferred from homology"/>
<protein>
    <submittedName>
        <fullName evidence="3">Universal stress protein</fullName>
    </submittedName>
</protein>
<feature type="domain" description="UspA" evidence="2">
    <location>
        <begin position="152"/>
        <end position="285"/>
    </location>
</feature>
<dbReference type="PANTHER" id="PTHR46268">
    <property type="entry name" value="STRESS RESPONSE PROTEIN NHAX"/>
    <property type="match status" value="1"/>
</dbReference>
<evidence type="ECO:0000313" key="4">
    <source>
        <dbReference type="Proteomes" id="UP000295345"/>
    </source>
</evidence>
<comment type="similarity">
    <text evidence="1">Belongs to the universal stress protein A family.</text>
</comment>
<evidence type="ECO:0000256" key="1">
    <source>
        <dbReference type="ARBA" id="ARBA00008791"/>
    </source>
</evidence>
<dbReference type="InterPro" id="IPR014729">
    <property type="entry name" value="Rossmann-like_a/b/a_fold"/>
</dbReference>
<dbReference type="Proteomes" id="UP000295345">
    <property type="component" value="Unassembled WGS sequence"/>
</dbReference>